<dbReference type="KEGG" id="nio:NITINOP_0662"/>
<dbReference type="GO" id="GO:0015385">
    <property type="term" value="F:sodium:proton antiporter activity"/>
    <property type="evidence" value="ECO:0007669"/>
    <property type="project" value="UniProtKB-UniRule"/>
</dbReference>
<dbReference type="HAMAP" id="MF_01844">
    <property type="entry name" value="NhaA"/>
    <property type="match status" value="1"/>
</dbReference>
<keyword evidence="6" id="KW-0915">Sodium</keyword>
<sequence>MDRSFDRSFENQGAAPLIQPVVEPFQKFIHAESAGGILLLISTVIALVWANSPWSESYAAFRRLPVTVGVGDFVLTEPLVLWINDGLMAMFFFVIGLEIKREVLVGELSSLRQASLPLAAALGGSVFPAVLYASFNAGTDGAKGWGIPMATDIAFSLGILSLLGKGVPLSLKVFLVALAIADDLCAVLIIAFFYTSTISWGSLAMGGGFLALLIGANMVGVRHPLVYGLLGIGGLWLAFLLSGVHPTIAGVLAAFTIPARTTLSGEEFIAKSRRLLEKFQTVMEASGSPLANQAGHKVVSRLREVAGEAGTPLQRLEQGLHPWVTAVVLPLFALANAGVSLEGDPLITLGHPVALGIMAGLVIGKPAGILLASWSTIRAGAATMPSDLTWRHLAGVGFLAGIGFTMSLFIEGLAFGKTPLDAPAKVGILAASAVAGSIGWTLLRRLRRLEG</sequence>
<dbReference type="NCBIfam" id="TIGR00773">
    <property type="entry name" value="NhaA"/>
    <property type="match status" value="1"/>
</dbReference>
<feature type="transmembrane region" description="Helical" evidence="6">
    <location>
        <begin position="393"/>
        <end position="416"/>
    </location>
</feature>
<protein>
    <recommendedName>
        <fullName evidence="6">Na(+)/H(+) antiporter NhaA</fullName>
    </recommendedName>
    <alternativeName>
        <fullName evidence="6">Sodium/proton antiporter NhaA</fullName>
    </alternativeName>
</protein>
<feature type="transmembrane region" description="Helical" evidence="6">
    <location>
        <begin position="225"/>
        <end position="242"/>
    </location>
</feature>
<dbReference type="GO" id="GO:0005886">
    <property type="term" value="C:plasma membrane"/>
    <property type="evidence" value="ECO:0007669"/>
    <property type="project" value="UniProtKB-SubCell"/>
</dbReference>
<keyword evidence="6" id="KW-0813">Transport</keyword>
<comment type="function">
    <text evidence="6">Na(+)/H(+) antiporter that extrudes sodium in exchange for external protons.</text>
</comment>
<dbReference type="PANTHER" id="PTHR30341">
    <property type="entry name" value="SODIUM ION/PROTON ANTIPORTER NHAA-RELATED"/>
    <property type="match status" value="1"/>
</dbReference>
<gene>
    <name evidence="6 7" type="primary">nhaA</name>
    <name evidence="7" type="ORF">NITINOP_0662</name>
</gene>
<evidence type="ECO:0000256" key="4">
    <source>
        <dbReference type="ARBA" id="ARBA00022989"/>
    </source>
</evidence>
<accession>A0A0S4KNR8</accession>
<dbReference type="Gene3D" id="1.20.1530.10">
    <property type="entry name" value="Na+/H+ antiporter like domain"/>
    <property type="match status" value="1"/>
</dbReference>
<dbReference type="STRING" id="1715989.NITINOP_0662"/>
<evidence type="ECO:0000256" key="5">
    <source>
        <dbReference type="ARBA" id="ARBA00023136"/>
    </source>
</evidence>
<feature type="transmembrane region" description="Helical" evidence="6">
    <location>
        <begin position="34"/>
        <end position="52"/>
    </location>
</feature>
<comment type="similarity">
    <text evidence="6">Belongs to the NhaA Na(+)/H(+) (TC 2.A.33) antiporter family.</text>
</comment>
<keyword evidence="6" id="KW-0406">Ion transport</keyword>
<proteinExistence type="inferred from homology"/>
<feature type="transmembrane region" description="Helical" evidence="6">
    <location>
        <begin position="173"/>
        <end position="194"/>
    </location>
</feature>
<dbReference type="InterPro" id="IPR004670">
    <property type="entry name" value="NhaA"/>
</dbReference>
<feature type="transmembrane region" description="Helical" evidence="6">
    <location>
        <begin position="422"/>
        <end position="443"/>
    </location>
</feature>
<feature type="transmembrane region" description="Helical" evidence="6">
    <location>
        <begin position="200"/>
        <end position="218"/>
    </location>
</feature>
<keyword evidence="3 6" id="KW-0812">Transmembrane</keyword>
<feature type="transmembrane region" description="Helical" evidence="6">
    <location>
        <begin position="79"/>
        <end position="99"/>
    </location>
</feature>
<organism evidence="7 8">
    <name type="scientific">Candidatus Nitrospira inopinata</name>
    <dbReference type="NCBI Taxonomy" id="1715989"/>
    <lineage>
        <taxon>Bacteria</taxon>
        <taxon>Pseudomonadati</taxon>
        <taxon>Nitrospirota</taxon>
        <taxon>Nitrospiria</taxon>
        <taxon>Nitrospirales</taxon>
        <taxon>Nitrospiraceae</taxon>
        <taxon>Nitrospira</taxon>
    </lineage>
</organism>
<feature type="transmembrane region" description="Helical" evidence="6">
    <location>
        <begin position="145"/>
        <end position="164"/>
    </location>
</feature>
<evidence type="ECO:0000313" key="7">
    <source>
        <dbReference type="EMBL" id="CUQ65637.1"/>
    </source>
</evidence>
<comment type="subcellular location">
    <subcellularLocation>
        <location evidence="1">Cell inner membrane</location>
        <topology evidence="1">Multi-pass membrane protein</topology>
    </subcellularLocation>
    <subcellularLocation>
        <location evidence="6">Cell membrane</location>
        <topology evidence="6">Multi-pass membrane protein</topology>
    </subcellularLocation>
</comment>
<evidence type="ECO:0000256" key="1">
    <source>
        <dbReference type="ARBA" id="ARBA00004429"/>
    </source>
</evidence>
<keyword evidence="6" id="KW-0050">Antiport</keyword>
<evidence type="ECO:0000313" key="8">
    <source>
        <dbReference type="Proteomes" id="UP000066284"/>
    </source>
</evidence>
<dbReference type="RefSeq" id="WP_062483155.1">
    <property type="nucleotide sequence ID" value="NZ_LN885086.1"/>
</dbReference>
<dbReference type="Proteomes" id="UP000066284">
    <property type="component" value="Chromosome 1"/>
</dbReference>
<comment type="catalytic activity">
    <reaction evidence="6">
        <text>Na(+)(in) + 2 H(+)(out) = Na(+)(out) + 2 H(+)(in)</text>
        <dbReference type="Rhea" id="RHEA:29251"/>
        <dbReference type="ChEBI" id="CHEBI:15378"/>
        <dbReference type="ChEBI" id="CHEBI:29101"/>
    </reaction>
</comment>
<dbReference type="PANTHER" id="PTHR30341:SF0">
    <property type="entry name" value="NA(+)_H(+) ANTIPORTER NHAA"/>
    <property type="match status" value="1"/>
</dbReference>
<name>A0A0S4KNR8_9BACT</name>
<dbReference type="OrthoDB" id="9808135at2"/>
<dbReference type="EMBL" id="LN885086">
    <property type="protein sequence ID" value="CUQ65637.1"/>
    <property type="molecule type" value="Genomic_DNA"/>
</dbReference>
<dbReference type="InterPro" id="IPR023171">
    <property type="entry name" value="Na/H_antiporter_dom_sf"/>
</dbReference>
<evidence type="ECO:0000256" key="2">
    <source>
        <dbReference type="ARBA" id="ARBA00022475"/>
    </source>
</evidence>
<dbReference type="Pfam" id="PF06965">
    <property type="entry name" value="Na_H_antiport_1"/>
    <property type="match status" value="1"/>
</dbReference>
<dbReference type="GO" id="GO:0006885">
    <property type="term" value="P:regulation of pH"/>
    <property type="evidence" value="ECO:0007669"/>
    <property type="project" value="UniProtKB-UniRule"/>
</dbReference>
<evidence type="ECO:0000256" key="6">
    <source>
        <dbReference type="HAMAP-Rule" id="MF_01844"/>
    </source>
</evidence>
<keyword evidence="2 6" id="KW-1003">Cell membrane</keyword>
<feature type="transmembrane region" description="Helical" evidence="6">
    <location>
        <begin position="353"/>
        <end position="372"/>
    </location>
</feature>
<keyword evidence="4 6" id="KW-1133">Transmembrane helix</keyword>
<dbReference type="AlphaFoldDB" id="A0A0S4KNR8"/>
<keyword evidence="5 6" id="KW-0472">Membrane</keyword>
<reference evidence="8" key="1">
    <citation type="submission" date="2015-09" db="EMBL/GenBank/DDBJ databases">
        <authorList>
            <person name="Daims H."/>
        </authorList>
    </citation>
    <scope>NUCLEOTIDE SEQUENCE [LARGE SCALE GENOMIC DNA]</scope>
</reference>
<keyword evidence="6" id="KW-0739">Sodium transport</keyword>
<evidence type="ECO:0000256" key="3">
    <source>
        <dbReference type="ARBA" id="ARBA00022692"/>
    </source>
</evidence>
<feature type="transmembrane region" description="Helical" evidence="6">
    <location>
        <begin position="111"/>
        <end position="133"/>
    </location>
</feature>
<keyword evidence="8" id="KW-1185">Reference proteome</keyword>